<dbReference type="GO" id="GO:0005634">
    <property type="term" value="C:nucleus"/>
    <property type="evidence" value="ECO:0007669"/>
    <property type="project" value="TreeGrafter"/>
</dbReference>
<dbReference type="Pfam" id="PF04438">
    <property type="entry name" value="zf-HIT"/>
    <property type="match status" value="1"/>
</dbReference>
<dbReference type="GO" id="GO:0000492">
    <property type="term" value="P:box C/D snoRNP assembly"/>
    <property type="evidence" value="ECO:0007669"/>
    <property type="project" value="TreeGrafter"/>
</dbReference>
<comment type="function">
    <text evidence="5">Required for box C/D snoRNAs accumulation involved in snoRNA processing, snoRNA transport to the nucleolus and ribosome biogenesis.</text>
</comment>
<evidence type="ECO:0000256" key="8">
    <source>
        <dbReference type="SAM" id="MobiDB-lite"/>
    </source>
</evidence>
<dbReference type="GO" id="GO:0008270">
    <property type="term" value="F:zinc ion binding"/>
    <property type="evidence" value="ECO:0007669"/>
    <property type="project" value="UniProtKB-UniRule"/>
</dbReference>
<dbReference type="GO" id="GO:0048254">
    <property type="term" value="P:snoRNA localization"/>
    <property type="evidence" value="ECO:0007669"/>
    <property type="project" value="TreeGrafter"/>
</dbReference>
<dbReference type="Pfam" id="PF25790">
    <property type="entry name" value="BCD1"/>
    <property type="match status" value="1"/>
</dbReference>
<evidence type="ECO:0000313" key="10">
    <source>
        <dbReference type="EMBL" id="KAF8901661.1"/>
    </source>
</evidence>
<dbReference type="Proteomes" id="UP000724874">
    <property type="component" value="Unassembled WGS sequence"/>
</dbReference>
<evidence type="ECO:0000256" key="5">
    <source>
        <dbReference type="ARBA" id="ARBA00049598"/>
    </source>
</evidence>
<dbReference type="PROSITE" id="PS51083">
    <property type="entry name" value="ZF_HIT"/>
    <property type="match status" value="1"/>
</dbReference>
<keyword evidence="3 7" id="KW-0863">Zinc-finger</keyword>
<dbReference type="PANTHER" id="PTHR13483">
    <property type="entry name" value="BOX C_D SNORNA PROTEIN 1-RELATED"/>
    <property type="match status" value="1"/>
</dbReference>
<dbReference type="PANTHER" id="PTHR13483:SF3">
    <property type="entry name" value="BOX C_D SNORNA PROTEIN 1"/>
    <property type="match status" value="1"/>
</dbReference>
<evidence type="ECO:0000313" key="11">
    <source>
        <dbReference type="Proteomes" id="UP000724874"/>
    </source>
</evidence>
<keyword evidence="1" id="KW-0597">Phosphoprotein</keyword>
<dbReference type="GO" id="GO:0000463">
    <property type="term" value="P:maturation of LSU-rRNA from tricistronic rRNA transcript (SSU-rRNA, 5.8S rRNA, LSU-rRNA)"/>
    <property type="evidence" value="ECO:0007669"/>
    <property type="project" value="TreeGrafter"/>
</dbReference>
<evidence type="ECO:0000256" key="3">
    <source>
        <dbReference type="ARBA" id="ARBA00022771"/>
    </source>
</evidence>
<evidence type="ECO:0000256" key="4">
    <source>
        <dbReference type="ARBA" id="ARBA00022833"/>
    </source>
</evidence>
<feature type="compositionally biased region" description="Polar residues" evidence="8">
    <location>
        <begin position="28"/>
        <end position="37"/>
    </location>
</feature>
<evidence type="ECO:0000256" key="7">
    <source>
        <dbReference type="PROSITE-ProRule" id="PRU00453"/>
    </source>
</evidence>
<feature type="region of interest" description="Disordered" evidence="8">
    <location>
        <begin position="1"/>
        <end position="38"/>
    </location>
</feature>
<feature type="domain" description="HIT-type" evidence="9">
    <location>
        <begin position="40"/>
        <end position="74"/>
    </location>
</feature>
<keyword evidence="11" id="KW-1185">Reference proteome</keyword>
<feature type="region of interest" description="Disordered" evidence="8">
    <location>
        <begin position="436"/>
        <end position="460"/>
    </location>
</feature>
<dbReference type="InterPro" id="IPR051639">
    <property type="entry name" value="BCD1"/>
</dbReference>
<dbReference type="InterPro" id="IPR057721">
    <property type="entry name" value="BCD1_alpha/beta"/>
</dbReference>
<dbReference type="Gene3D" id="3.30.60.190">
    <property type="match status" value="1"/>
</dbReference>
<accession>A0A9P5TML2</accession>
<dbReference type="CDD" id="cd23023">
    <property type="entry name" value="zf-HIT_BCD1"/>
    <property type="match status" value="1"/>
</dbReference>
<evidence type="ECO:0000259" key="9">
    <source>
        <dbReference type="PROSITE" id="PS51083"/>
    </source>
</evidence>
<keyword evidence="2" id="KW-0479">Metal-binding</keyword>
<sequence length="460" mass="51223">MTTSSLHHSLPPKPKSGPSFAYDAEQPEASSSSTPSRPTCAMCKDQLAKYTCPGCFMRTCSAPCSSAHKAKTGCSGMRDKAKYVPMNQYTWGKMMDDYTFLEEIGRKIGDLGREIVRGGYRASSANSRGDVMGRGRAIRGRGGHGPVRTKRDILKMQLEVKDIDMELLPAGMERRKANQSSWDNKNQTALLTVEFKFCKQKDPFSTSETKPPSFTLMTHRNDIKKPLLSLIASHLQGRNNSKKESSYPDWVKSLVIPDSEDPESFTNPQCVMAAQVDTIGTRHLYSSGEKAYHSFDPTQPMEALLRHTHFVEFPTIEIWEEFFGTIVDAQGVPQRQQEERPVKRRRMNPKAGRAAIAGLLGGYGSESEGQKDQKEVTSHGLAALDDYVESEEDATRDNQMVNSELHQADLGDMSDDDAEVEVDPVVLLELIRTARAGQEPWGADDEEAVDWGDVDDDEME</sequence>
<evidence type="ECO:0000256" key="6">
    <source>
        <dbReference type="ARBA" id="ARBA00049654"/>
    </source>
</evidence>
<comment type="similarity">
    <text evidence="6">Belongs to the BCD1 family.</text>
</comment>
<dbReference type="SUPFAM" id="SSF144232">
    <property type="entry name" value="HIT/MYND zinc finger-like"/>
    <property type="match status" value="1"/>
</dbReference>
<comment type="caution">
    <text evidence="10">The sequence shown here is derived from an EMBL/GenBank/DDBJ whole genome shotgun (WGS) entry which is preliminary data.</text>
</comment>
<evidence type="ECO:0000256" key="2">
    <source>
        <dbReference type="ARBA" id="ARBA00022723"/>
    </source>
</evidence>
<keyword evidence="4" id="KW-0862">Zinc</keyword>
<reference evidence="10" key="1">
    <citation type="submission" date="2020-11" db="EMBL/GenBank/DDBJ databases">
        <authorList>
            <consortium name="DOE Joint Genome Institute"/>
            <person name="Ahrendt S."/>
            <person name="Riley R."/>
            <person name="Andreopoulos W."/>
            <person name="LaButti K."/>
            <person name="Pangilinan J."/>
            <person name="Ruiz-duenas F.J."/>
            <person name="Barrasa J.M."/>
            <person name="Sanchez-Garcia M."/>
            <person name="Camarero S."/>
            <person name="Miyauchi S."/>
            <person name="Serrano A."/>
            <person name="Linde D."/>
            <person name="Babiker R."/>
            <person name="Drula E."/>
            <person name="Ayuso-Fernandez I."/>
            <person name="Pacheco R."/>
            <person name="Padilla G."/>
            <person name="Ferreira P."/>
            <person name="Barriuso J."/>
            <person name="Kellner H."/>
            <person name="Castanera R."/>
            <person name="Alfaro M."/>
            <person name="Ramirez L."/>
            <person name="Pisabarro A.G."/>
            <person name="Kuo A."/>
            <person name="Tritt A."/>
            <person name="Lipzen A."/>
            <person name="He G."/>
            <person name="Yan M."/>
            <person name="Ng V."/>
            <person name="Cullen D."/>
            <person name="Martin F."/>
            <person name="Rosso M.-N."/>
            <person name="Henrissat B."/>
            <person name="Hibbett D."/>
            <person name="Martinez A.T."/>
            <person name="Grigoriev I.V."/>
        </authorList>
    </citation>
    <scope>NUCLEOTIDE SEQUENCE</scope>
    <source>
        <strain evidence="10">AH 44721</strain>
    </source>
</reference>
<evidence type="ECO:0000256" key="1">
    <source>
        <dbReference type="ARBA" id="ARBA00022553"/>
    </source>
</evidence>
<feature type="compositionally biased region" description="Acidic residues" evidence="8">
    <location>
        <begin position="442"/>
        <end position="460"/>
    </location>
</feature>
<dbReference type="InterPro" id="IPR007529">
    <property type="entry name" value="Znf_HIT"/>
</dbReference>
<dbReference type="GO" id="GO:0070761">
    <property type="term" value="C:pre-snoRNP complex"/>
    <property type="evidence" value="ECO:0007669"/>
    <property type="project" value="TreeGrafter"/>
</dbReference>
<organism evidence="10 11">
    <name type="scientific">Gymnopilus junonius</name>
    <name type="common">Spectacular rustgill mushroom</name>
    <name type="synonym">Gymnopilus spectabilis subsp. junonius</name>
    <dbReference type="NCBI Taxonomy" id="109634"/>
    <lineage>
        <taxon>Eukaryota</taxon>
        <taxon>Fungi</taxon>
        <taxon>Dikarya</taxon>
        <taxon>Basidiomycota</taxon>
        <taxon>Agaricomycotina</taxon>
        <taxon>Agaricomycetes</taxon>
        <taxon>Agaricomycetidae</taxon>
        <taxon>Agaricales</taxon>
        <taxon>Agaricineae</taxon>
        <taxon>Hymenogastraceae</taxon>
        <taxon>Gymnopilus</taxon>
    </lineage>
</organism>
<proteinExistence type="inferred from homology"/>
<gene>
    <name evidence="10" type="ORF">CPB84DRAFT_1777146</name>
</gene>
<protein>
    <recommendedName>
        <fullName evidence="9">HIT-type domain-containing protein</fullName>
    </recommendedName>
</protein>
<name>A0A9P5TML2_GYMJU</name>
<feature type="region of interest" description="Disordered" evidence="8">
    <location>
        <begin position="123"/>
        <end position="148"/>
    </location>
</feature>
<dbReference type="AlphaFoldDB" id="A0A9P5TML2"/>
<dbReference type="EMBL" id="JADNYJ010000040">
    <property type="protein sequence ID" value="KAF8901661.1"/>
    <property type="molecule type" value="Genomic_DNA"/>
</dbReference>
<dbReference type="OrthoDB" id="272357at2759"/>